<comment type="caution">
    <text evidence="1">The sequence shown here is derived from an EMBL/GenBank/DDBJ whole genome shotgun (WGS) entry which is preliminary data.</text>
</comment>
<proteinExistence type="predicted"/>
<dbReference type="Proteomes" id="UP001216579">
    <property type="component" value="Unassembled WGS sequence"/>
</dbReference>
<protein>
    <submittedName>
        <fullName evidence="1">Uncharacterized protein</fullName>
    </submittedName>
</protein>
<evidence type="ECO:0000313" key="2">
    <source>
        <dbReference type="Proteomes" id="UP001216579"/>
    </source>
</evidence>
<gene>
    <name evidence="1" type="ORF">P3G67_24930</name>
</gene>
<organism evidence="1 2">
    <name type="scientific">Streptomyces silvisoli</name>
    <dbReference type="NCBI Taxonomy" id="3034235"/>
    <lineage>
        <taxon>Bacteria</taxon>
        <taxon>Bacillati</taxon>
        <taxon>Actinomycetota</taxon>
        <taxon>Actinomycetes</taxon>
        <taxon>Kitasatosporales</taxon>
        <taxon>Streptomycetaceae</taxon>
        <taxon>Streptomyces</taxon>
    </lineage>
</organism>
<keyword evidence="2" id="KW-1185">Reference proteome</keyword>
<evidence type="ECO:0000313" key="1">
    <source>
        <dbReference type="EMBL" id="MDF3292418.1"/>
    </source>
</evidence>
<name>A0ABT5ZTS2_9ACTN</name>
<dbReference type="RefSeq" id="WP_276095481.1">
    <property type="nucleotide sequence ID" value="NZ_JARJBC010000017.1"/>
</dbReference>
<dbReference type="EMBL" id="JARJBC010000017">
    <property type="protein sequence ID" value="MDF3292418.1"/>
    <property type="molecule type" value="Genomic_DNA"/>
</dbReference>
<reference evidence="1 2" key="1">
    <citation type="submission" date="2023-03" db="EMBL/GenBank/DDBJ databases">
        <title>Draft genome sequence of Streptomyces sp. RB6PN23 isolated from peat swamp forest in Thailand.</title>
        <authorList>
            <person name="Klaysubun C."/>
            <person name="Duangmal K."/>
        </authorList>
    </citation>
    <scope>NUCLEOTIDE SEQUENCE [LARGE SCALE GENOMIC DNA]</scope>
    <source>
        <strain evidence="1 2">RB6PN23</strain>
    </source>
</reference>
<sequence>MPVLITGLYRSKEEAITRVLRTFKDQEDAQNILRDALDRECWSNLSQALNAAYDGQGKYSTKVTIDDQEVEVWHASAGKQGVSSVTLFYYPKKPADFALHLIALGEHATNDLYEIARDFGQEGFPYKRGKRVGVDGRGAR</sequence>
<accession>A0ABT5ZTS2</accession>